<reference evidence="3 4" key="1">
    <citation type="submission" date="2019-03" db="EMBL/GenBank/DDBJ databases">
        <title>Arthrobacter sp. nov., an bacterium isolated from biocrust in Mu Us Desert.</title>
        <authorList>
            <person name="Lixiong L."/>
        </authorList>
    </citation>
    <scope>NUCLEOTIDE SEQUENCE [LARGE SCALE GENOMIC DNA]</scope>
    <source>
        <strain evidence="3 4">SLN-3</strain>
    </source>
</reference>
<dbReference type="Gene3D" id="3.40.50.880">
    <property type="match status" value="1"/>
</dbReference>
<comment type="caution">
    <text evidence="3">The sequence shown here is derived from an EMBL/GenBank/DDBJ whole genome shotgun (WGS) entry which is preliminary data.</text>
</comment>
<evidence type="ECO:0000259" key="2">
    <source>
        <dbReference type="Pfam" id="PF06283"/>
    </source>
</evidence>
<dbReference type="PIRSF" id="PIRSF030013">
    <property type="entry name" value="ThuA"/>
    <property type="match status" value="1"/>
</dbReference>
<dbReference type="SUPFAM" id="SSF52317">
    <property type="entry name" value="Class I glutamine amidotransferase-like"/>
    <property type="match status" value="1"/>
</dbReference>
<dbReference type="RefSeq" id="WP_133403540.1">
    <property type="nucleotide sequence ID" value="NZ_SMTK01000003.1"/>
</dbReference>
<organism evidence="3 4">
    <name type="scientific">Arthrobacter crusticola</name>
    <dbReference type="NCBI Taxonomy" id="2547960"/>
    <lineage>
        <taxon>Bacteria</taxon>
        <taxon>Bacillati</taxon>
        <taxon>Actinomycetota</taxon>
        <taxon>Actinomycetes</taxon>
        <taxon>Micrococcales</taxon>
        <taxon>Micrococcaceae</taxon>
        <taxon>Arthrobacter</taxon>
    </lineage>
</organism>
<dbReference type="EMBL" id="SMTK01000003">
    <property type="protein sequence ID" value="TDK25262.1"/>
    <property type="molecule type" value="Genomic_DNA"/>
</dbReference>
<dbReference type="Pfam" id="PF06283">
    <property type="entry name" value="ThuA"/>
    <property type="match status" value="1"/>
</dbReference>
<dbReference type="AlphaFoldDB" id="A0A4R5TVZ2"/>
<proteinExistence type="predicted"/>
<dbReference type="InterPro" id="IPR029010">
    <property type="entry name" value="ThuA-like"/>
</dbReference>
<dbReference type="InterPro" id="IPR009381">
    <property type="entry name" value="Trehalose_catabolism_ThuA_prok"/>
</dbReference>
<accession>A0A4R5TVZ2</accession>
<dbReference type="InterPro" id="IPR029062">
    <property type="entry name" value="Class_I_gatase-like"/>
</dbReference>
<feature type="region of interest" description="Disordered" evidence="1">
    <location>
        <begin position="232"/>
        <end position="253"/>
    </location>
</feature>
<evidence type="ECO:0000313" key="3">
    <source>
        <dbReference type="EMBL" id="TDK25262.1"/>
    </source>
</evidence>
<gene>
    <name evidence="3" type="ORF">E2F48_08245</name>
</gene>
<evidence type="ECO:0000256" key="1">
    <source>
        <dbReference type="SAM" id="MobiDB-lite"/>
    </source>
</evidence>
<keyword evidence="4" id="KW-1185">Reference proteome</keyword>
<sequence length="253" mass="27978">MQHSTIPPLRITVWNEGIHERTEPGVAAIYPEGIHGAIADGLRLLLDGDPVIRTAVLADPEHGLTEEVLAETDVLLWWGHIAHDQVSDEVVERVQRHVLGGMGLLVLHSGHFSKIFTRLMGTTCSLLWRNGAERELVWNVNPAHPITAGIEGPLVIDKQETYGEFFDIPTPDDLVFISSFSGGEVFRSGVTFTRGRGRIFYFSPGDQAYPVYYHPQIRRVLANGVRWAAQTAAGRTPPAVTNPSRGWFQDSPA</sequence>
<evidence type="ECO:0000313" key="4">
    <source>
        <dbReference type="Proteomes" id="UP000295411"/>
    </source>
</evidence>
<name>A0A4R5TVZ2_9MICC</name>
<feature type="domain" description="ThuA-like" evidence="2">
    <location>
        <begin position="10"/>
        <end position="228"/>
    </location>
</feature>
<protein>
    <submittedName>
        <fullName evidence="3">Trehalose utilization protein ThuA</fullName>
    </submittedName>
</protein>
<dbReference type="OrthoDB" id="252909at2"/>
<dbReference type="Proteomes" id="UP000295411">
    <property type="component" value="Unassembled WGS sequence"/>
</dbReference>